<organism evidence="7 8">
    <name type="scientific">Rugamonas fusca</name>
    <dbReference type="NCBI Taxonomy" id="2758568"/>
    <lineage>
        <taxon>Bacteria</taxon>
        <taxon>Pseudomonadati</taxon>
        <taxon>Pseudomonadota</taxon>
        <taxon>Betaproteobacteria</taxon>
        <taxon>Burkholderiales</taxon>
        <taxon>Oxalobacteraceae</taxon>
        <taxon>Telluria group</taxon>
        <taxon>Rugamonas</taxon>
    </lineage>
</organism>
<keyword evidence="8" id="KW-1185">Reference proteome</keyword>
<dbReference type="Proteomes" id="UP000566711">
    <property type="component" value="Unassembled WGS sequence"/>
</dbReference>
<evidence type="ECO:0000313" key="7">
    <source>
        <dbReference type="EMBL" id="MBA5607422.1"/>
    </source>
</evidence>
<dbReference type="PANTHER" id="PTHR18968:SF142">
    <property type="entry name" value="ACETOLACTATE SYNTHASE"/>
    <property type="match status" value="1"/>
</dbReference>
<dbReference type="InterPro" id="IPR012000">
    <property type="entry name" value="Thiamin_PyroP_enz_cen_dom"/>
</dbReference>
<dbReference type="SUPFAM" id="SSF52467">
    <property type="entry name" value="DHS-like NAD/FAD-binding domain"/>
    <property type="match status" value="1"/>
</dbReference>
<gene>
    <name evidence="7" type="ORF">H3H36_18860</name>
</gene>
<accession>A0A7W2EKD5</accession>
<dbReference type="Pfam" id="PF02775">
    <property type="entry name" value="TPP_enzyme_C"/>
    <property type="match status" value="1"/>
</dbReference>
<dbReference type="Pfam" id="PF02776">
    <property type="entry name" value="TPP_enzyme_N"/>
    <property type="match status" value="1"/>
</dbReference>
<dbReference type="InterPro" id="IPR045229">
    <property type="entry name" value="TPP_enz"/>
</dbReference>
<name>A0A7W2EKD5_9BURK</name>
<comment type="caution">
    <text evidence="7">The sequence shown here is derived from an EMBL/GenBank/DDBJ whole genome shotgun (WGS) entry which is preliminary data.</text>
</comment>
<dbReference type="GO" id="GO:0009099">
    <property type="term" value="P:L-valine biosynthetic process"/>
    <property type="evidence" value="ECO:0007669"/>
    <property type="project" value="TreeGrafter"/>
</dbReference>
<dbReference type="GO" id="GO:0003984">
    <property type="term" value="F:acetolactate synthase activity"/>
    <property type="evidence" value="ECO:0007669"/>
    <property type="project" value="TreeGrafter"/>
</dbReference>
<dbReference type="GO" id="GO:0000287">
    <property type="term" value="F:magnesium ion binding"/>
    <property type="evidence" value="ECO:0007669"/>
    <property type="project" value="InterPro"/>
</dbReference>
<dbReference type="RefSeq" id="WP_182219637.1">
    <property type="nucleotide sequence ID" value="NZ_JACEZS010000017.1"/>
</dbReference>
<evidence type="ECO:0000256" key="3">
    <source>
        <dbReference type="RuleBase" id="RU362132"/>
    </source>
</evidence>
<dbReference type="AlphaFoldDB" id="A0A7W2EKD5"/>
<protein>
    <submittedName>
        <fullName evidence="7">Thiamine pyrophosphate-binding protein</fullName>
    </submittedName>
</protein>
<dbReference type="InterPro" id="IPR012001">
    <property type="entry name" value="Thiamin_PyroP_enz_TPP-bd_dom"/>
</dbReference>
<keyword evidence="2 3" id="KW-0786">Thiamine pyrophosphate</keyword>
<evidence type="ECO:0000259" key="6">
    <source>
        <dbReference type="Pfam" id="PF02776"/>
    </source>
</evidence>
<evidence type="ECO:0000259" key="5">
    <source>
        <dbReference type="Pfam" id="PF02775"/>
    </source>
</evidence>
<dbReference type="Gene3D" id="3.40.50.970">
    <property type="match status" value="2"/>
</dbReference>
<dbReference type="CDD" id="cd00568">
    <property type="entry name" value="TPP_enzymes"/>
    <property type="match status" value="1"/>
</dbReference>
<dbReference type="Gene3D" id="3.40.50.1220">
    <property type="entry name" value="TPP-binding domain"/>
    <property type="match status" value="1"/>
</dbReference>
<evidence type="ECO:0000256" key="1">
    <source>
        <dbReference type="ARBA" id="ARBA00007812"/>
    </source>
</evidence>
<dbReference type="GO" id="GO:0050660">
    <property type="term" value="F:flavin adenine dinucleotide binding"/>
    <property type="evidence" value="ECO:0007669"/>
    <property type="project" value="TreeGrafter"/>
</dbReference>
<dbReference type="PANTHER" id="PTHR18968">
    <property type="entry name" value="THIAMINE PYROPHOSPHATE ENZYMES"/>
    <property type="match status" value="1"/>
</dbReference>
<dbReference type="InterPro" id="IPR029061">
    <property type="entry name" value="THDP-binding"/>
</dbReference>
<dbReference type="InterPro" id="IPR029035">
    <property type="entry name" value="DHS-like_NAD/FAD-binding_dom"/>
</dbReference>
<evidence type="ECO:0000259" key="4">
    <source>
        <dbReference type="Pfam" id="PF00205"/>
    </source>
</evidence>
<feature type="domain" description="Thiamine pyrophosphate enzyme central" evidence="4">
    <location>
        <begin position="206"/>
        <end position="342"/>
    </location>
</feature>
<dbReference type="GO" id="GO:0009097">
    <property type="term" value="P:isoleucine biosynthetic process"/>
    <property type="evidence" value="ECO:0007669"/>
    <property type="project" value="TreeGrafter"/>
</dbReference>
<dbReference type="SUPFAM" id="SSF52518">
    <property type="entry name" value="Thiamin diphosphate-binding fold (THDP-binding)"/>
    <property type="match status" value="2"/>
</dbReference>
<evidence type="ECO:0000313" key="8">
    <source>
        <dbReference type="Proteomes" id="UP000566711"/>
    </source>
</evidence>
<dbReference type="GO" id="GO:0030976">
    <property type="term" value="F:thiamine pyrophosphate binding"/>
    <property type="evidence" value="ECO:0007669"/>
    <property type="project" value="InterPro"/>
</dbReference>
<feature type="domain" description="Thiamine pyrophosphate enzyme TPP-binding" evidence="5">
    <location>
        <begin position="402"/>
        <end position="553"/>
    </location>
</feature>
<dbReference type="CDD" id="cd07035">
    <property type="entry name" value="TPP_PYR_POX_like"/>
    <property type="match status" value="1"/>
</dbReference>
<dbReference type="EMBL" id="JACEZS010000017">
    <property type="protein sequence ID" value="MBA5607422.1"/>
    <property type="molecule type" value="Genomic_DNA"/>
</dbReference>
<comment type="similarity">
    <text evidence="1 3">Belongs to the TPP enzyme family.</text>
</comment>
<dbReference type="Pfam" id="PF00205">
    <property type="entry name" value="TPP_enzyme_M"/>
    <property type="match status" value="1"/>
</dbReference>
<dbReference type="GO" id="GO:0005948">
    <property type="term" value="C:acetolactate synthase complex"/>
    <property type="evidence" value="ECO:0007669"/>
    <property type="project" value="TreeGrafter"/>
</dbReference>
<dbReference type="InterPro" id="IPR011766">
    <property type="entry name" value="TPP_enzyme_TPP-bd"/>
</dbReference>
<proteinExistence type="inferred from homology"/>
<feature type="domain" description="Thiamine pyrophosphate enzyme N-terminal TPP-binding" evidence="6">
    <location>
        <begin position="9"/>
        <end position="113"/>
    </location>
</feature>
<reference evidence="7 8" key="1">
    <citation type="submission" date="2020-07" db="EMBL/GenBank/DDBJ databases">
        <title>Novel species isolated from subtropical streams in China.</title>
        <authorList>
            <person name="Lu H."/>
        </authorList>
    </citation>
    <scope>NUCLEOTIDE SEQUENCE [LARGE SCALE GENOMIC DNA]</scope>
    <source>
        <strain evidence="7 8">FT3S</strain>
    </source>
</reference>
<sequence length="607" mass="65970">MQAPELNVKVAELVAAALEQLDIRHAFGIIGAGNVHLFEAITRRGFTEIVCVHHEQAAAMAVQTYYRTCGRLAAALLTTGAGSTNGVTGVVSAWADSIPCIMIAGNENSKFTRPDNPLRMWGVQGYDSCQMVREVTKYAERVTRPEYAVYELEKAAHIALAGRPGPTWVEIPMDIQAARIPPPALEHYQAPAADATLTPDVQRQLASAIQALGKAERPLLWLGNGIRLAGAERLIAPLLEQLGVPALVSWAGIDMIDSSHPLVFGRAGVYGQRAANFILQNSDYVLAIGTRLAIPQVGYDLSELARLARIDVVDIDPTEAVKHAVRTTENIVCDAGAFLRALAAQAPAQPKRDAWLERCRAYEAQFPWVGPEHADQGGYMNSYRFMERLNGFFKPDQKVVTDMGTALLCGHQALRIHQGQRLMTSTGLGEMGYGLPAALGVSFATDRGEVMCLNCDGGMMMNLQELQTIVHHKLPVKLFIFNNDGYLMIKHTQKSLFKADYVGTDRASGVSCPDFSKVAAAFDIPAYQIHGWDECDATLAAVQAHTGPVICEVFMHPQQLFSPKLGVVARADGTLVSPPLEDLSPLLPREVLDQAMLGGMHEKSKSL</sequence>
<evidence type="ECO:0000256" key="2">
    <source>
        <dbReference type="ARBA" id="ARBA00023052"/>
    </source>
</evidence>